<dbReference type="FunFam" id="2.30.30.40:FF:000283">
    <property type="entry name" value="NAP1-binding protein 2"/>
    <property type="match status" value="1"/>
</dbReference>
<keyword evidence="6" id="KW-1185">Reference proteome</keyword>
<feature type="compositionally biased region" description="Polar residues" evidence="3">
    <location>
        <begin position="1"/>
        <end position="15"/>
    </location>
</feature>
<evidence type="ECO:0000313" key="5">
    <source>
        <dbReference type="EMBL" id="KAG7663375.1"/>
    </source>
</evidence>
<protein>
    <submittedName>
        <fullName evidence="5">NBP2</fullName>
    </submittedName>
</protein>
<evidence type="ECO:0000256" key="1">
    <source>
        <dbReference type="ARBA" id="ARBA00022443"/>
    </source>
</evidence>
<organism evidence="5 6">
    <name type="scientific">[Candida] subhashii</name>
    <dbReference type="NCBI Taxonomy" id="561895"/>
    <lineage>
        <taxon>Eukaryota</taxon>
        <taxon>Fungi</taxon>
        <taxon>Dikarya</taxon>
        <taxon>Ascomycota</taxon>
        <taxon>Saccharomycotina</taxon>
        <taxon>Pichiomycetes</taxon>
        <taxon>Debaryomycetaceae</taxon>
        <taxon>Spathaspora</taxon>
    </lineage>
</organism>
<gene>
    <name evidence="5" type="ORF">J8A68_003123</name>
</gene>
<evidence type="ECO:0000256" key="2">
    <source>
        <dbReference type="PROSITE-ProRule" id="PRU00192"/>
    </source>
</evidence>
<feature type="compositionally biased region" description="Acidic residues" evidence="3">
    <location>
        <begin position="177"/>
        <end position="197"/>
    </location>
</feature>
<reference evidence="5 6" key="1">
    <citation type="journal article" date="2021" name="DNA Res.">
        <title>Genome analysis of Candida subhashii reveals its hybrid nature and dual mitochondrial genome conformations.</title>
        <authorList>
            <person name="Mixao V."/>
            <person name="Hegedusova E."/>
            <person name="Saus E."/>
            <person name="Pryszcz L.P."/>
            <person name="Cillingova A."/>
            <person name="Nosek J."/>
            <person name="Gabaldon T."/>
        </authorList>
    </citation>
    <scope>NUCLEOTIDE SEQUENCE [LARGE SCALE GENOMIC DNA]</scope>
    <source>
        <strain evidence="5 6">CBS 10753</strain>
    </source>
</reference>
<dbReference type="AlphaFoldDB" id="A0A8J5QN35"/>
<feature type="compositionally biased region" description="Low complexity" evidence="3">
    <location>
        <begin position="39"/>
        <end position="48"/>
    </location>
</feature>
<dbReference type="GeneID" id="73469924"/>
<dbReference type="Proteomes" id="UP000694255">
    <property type="component" value="Unassembled WGS sequence"/>
</dbReference>
<dbReference type="SMART" id="SM00326">
    <property type="entry name" value="SH3"/>
    <property type="match status" value="1"/>
</dbReference>
<sequence>MSHQITSLFPPSTSIKDYAYPESNPLHIGQYPPIDPEISSTSSSSSSSEEYPLHRDINHHLNAEDDSYDDSYDDEEYHRDEINRKARALFDFIPENDNEIKLTEGQIIWISYRHGQGWLVAEDPETGENGLIPEEYVEIVDSMTNVKTGLNGLEEEEEDVPKPFLPEILQDHHNDQLEDQNGEDDEWVDTTDEEEEGMSPRIIAQANVNDQAIKQLSDKVDSITI</sequence>
<feature type="domain" description="SH3" evidence="4">
    <location>
        <begin position="81"/>
        <end position="142"/>
    </location>
</feature>
<name>A0A8J5QN35_9ASCO</name>
<dbReference type="Pfam" id="PF00018">
    <property type="entry name" value="SH3_1"/>
    <property type="match status" value="1"/>
</dbReference>
<keyword evidence="1 2" id="KW-0728">SH3 domain</keyword>
<proteinExistence type="predicted"/>
<evidence type="ECO:0000313" key="6">
    <source>
        <dbReference type="Proteomes" id="UP000694255"/>
    </source>
</evidence>
<dbReference type="InterPro" id="IPR001452">
    <property type="entry name" value="SH3_domain"/>
</dbReference>
<feature type="region of interest" description="Disordered" evidence="3">
    <location>
        <begin position="173"/>
        <end position="210"/>
    </location>
</feature>
<evidence type="ECO:0000259" key="4">
    <source>
        <dbReference type="PROSITE" id="PS50002"/>
    </source>
</evidence>
<feature type="region of interest" description="Disordered" evidence="3">
    <location>
        <begin position="1"/>
        <end position="56"/>
    </location>
</feature>
<dbReference type="OrthoDB" id="19092at2759"/>
<dbReference type="EMBL" id="JAGSYN010000139">
    <property type="protein sequence ID" value="KAG7663375.1"/>
    <property type="molecule type" value="Genomic_DNA"/>
</dbReference>
<comment type="caution">
    <text evidence="5">The sequence shown here is derived from an EMBL/GenBank/DDBJ whole genome shotgun (WGS) entry which is preliminary data.</text>
</comment>
<evidence type="ECO:0000256" key="3">
    <source>
        <dbReference type="SAM" id="MobiDB-lite"/>
    </source>
</evidence>
<dbReference type="RefSeq" id="XP_049263607.1">
    <property type="nucleotide sequence ID" value="XM_049406945.1"/>
</dbReference>
<dbReference type="PROSITE" id="PS50002">
    <property type="entry name" value="SH3"/>
    <property type="match status" value="1"/>
</dbReference>
<accession>A0A8J5QN35</accession>